<dbReference type="RefSeq" id="WP_077590041.1">
    <property type="nucleotide sequence ID" value="NZ_CP019640.1"/>
</dbReference>
<dbReference type="EMBL" id="CP019640">
    <property type="protein sequence ID" value="AQQ54148.1"/>
    <property type="molecule type" value="Genomic_DNA"/>
</dbReference>
<proteinExistence type="predicted"/>
<dbReference type="OrthoDB" id="2428346at2"/>
<sequence length="129" mass="15044">MNNYHSILLEMLTLTEEIQLQASKIAMKMEDNPDGQLEALPALFDRRGQVIQQLEQVTRQPDFRWTEEDQRIISQLKMIDQSLQPVLANLHHSFTTQVNKLAQTKQTSNKYMAVYQHKATEGSFIDQRK</sequence>
<evidence type="ECO:0000313" key="1">
    <source>
        <dbReference type="EMBL" id="AQQ54148.1"/>
    </source>
</evidence>
<dbReference type="AlphaFoldDB" id="A0A1Q2L119"/>
<protein>
    <recommendedName>
        <fullName evidence="3">Flagellar protein FliT</fullName>
    </recommendedName>
</protein>
<organism evidence="1 2">
    <name type="scientific">Planococcus lenghuensis</name>
    <dbReference type="NCBI Taxonomy" id="2213202"/>
    <lineage>
        <taxon>Bacteria</taxon>
        <taxon>Bacillati</taxon>
        <taxon>Bacillota</taxon>
        <taxon>Bacilli</taxon>
        <taxon>Bacillales</taxon>
        <taxon>Caryophanaceae</taxon>
        <taxon>Planococcus</taxon>
    </lineage>
</organism>
<evidence type="ECO:0008006" key="3">
    <source>
        <dbReference type="Google" id="ProtNLM"/>
    </source>
</evidence>
<gene>
    <name evidence="1" type="ORF">B0X71_14225</name>
</gene>
<accession>A0A1Q2L119</accession>
<name>A0A1Q2L119_9BACL</name>
<keyword evidence="2" id="KW-1185">Reference proteome</keyword>
<dbReference type="KEGG" id="pmar:B0X71_14225"/>
<dbReference type="Proteomes" id="UP000188184">
    <property type="component" value="Chromosome"/>
</dbReference>
<reference evidence="1 2" key="1">
    <citation type="submission" date="2017-02" db="EMBL/GenBank/DDBJ databases">
        <title>The complete genomic sequence of a novel cold adapted crude oil-degrading bacterium Planococcus qaidamina Y42.</title>
        <authorList>
            <person name="Yang R."/>
        </authorList>
    </citation>
    <scope>NUCLEOTIDE SEQUENCE [LARGE SCALE GENOMIC DNA]</scope>
    <source>
        <strain evidence="1 2">Y42</strain>
    </source>
</reference>
<evidence type="ECO:0000313" key="2">
    <source>
        <dbReference type="Proteomes" id="UP000188184"/>
    </source>
</evidence>